<keyword evidence="1" id="KW-1185">Reference proteome</keyword>
<reference evidence="2" key="2">
    <citation type="submission" date="2017-02" db="UniProtKB">
        <authorList>
            <consortium name="WormBaseParasite"/>
        </authorList>
    </citation>
    <scope>IDENTIFICATION</scope>
</reference>
<proteinExistence type="predicted"/>
<evidence type="ECO:0000313" key="2">
    <source>
        <dbReference type="WBParaSite" id="ACAC_0000505601-mRNA-1"/>
    </source>
</evidence>
<reference evidence="1" key="1">
    <citation type="submission" date="2012-09" db="EMBL/GenBank/DDBJ databases">
        <authorList>
            <person name="Martin A.A."/>
        </authorList>
    </citation>
    <scope>NUCLEOTIDE SEQUENCE</scope>
</reference>
<sequence length="86" mass="9925">LNTVKQSRNEGERKVTKSTAAERVLVVEILAVDEIMPGPIREIHRTMKIYRSFVSTTLRTMDRHLSSVHLIAVHQCSVRIIHFIFL</sequence>
<protein>
    <submittedName>
        <fullName evidence="2">MRG domain-containing protein</fullName>
    </submittedName>
</protein>
<dbReference type="AlphaFoldDB" id="A0A0K0D4R1"/>
<dbReference type="Proteomes" id="UP000035642">
    <property type="component" value="Unassembled WGS sequence"/>
</dbReference>
<organism evidence="1 2">
    <name type="scientific">Angiostrongylus cantonensis</name>
    <name type="common">Rat lungworm</name>
    <dbReference type="NCBI Taxonomy" id="6313"/>
    <lineage>
        <taxon>Eukaryota</taxon>
        <taxon>Metazoa</taxon>
        <taxon>Ecdysozoa</taxon>
        <taxon>Nematoda</taxon>
        <taxon>Chromadorea</taxon>
        <taxon>Rhabditida</taxon>
        <taxon>Rhabditina</taxon>
        <taxon>Rhabditomorpha</taxon>
        <taxon>Strongyloidea</taxon>
        <taxon>Metastrongylidae</taxon>
        <taxon>Angiostrongylus</taxon>
    </lineage>
</organism>
<name>A0A0K0D4R1_ANGCA</name>
<evidence type="ECO:0000313" key="1">
    <source>
        <dbReference type="Proteomes" id="UP000035642"/>
    </source>
</evidence>
<accession>A0A0K0D4R1</accession>
<dbReference type="WBParaSite" id="ACAC_0000505601-mRNA-1">
    <property type="protein sequence ID" value="ACAC_0000505601-mRNA-1"/>
    <property type="gene ID" value="ACAC_0000505601"/>
</dbReference>